<evidence type="ECO:0000313" key="2">
    <source>
        <dbReference type="Proteomes" id="UP000034265"/>
    </source>
</evidence>
<proteinExistence type="predicted"/>
<sequence>AQGFGHPGFMARVSVNNVPMSGIAAFVINDYVAGDGFAPQALFSNRCGFVHVI</sequence>
<protein>
    <submittedName>
        <fullName evidence="1">Uncharacterized protein</fullName>
    </submittedName>
</protein>
<name>A0A0G1TNR0_9BACT</name>
<feature type="non-terminal residue" evidence="1">
    <location>
        <position position="1"/>
    </location>
</feature>
<accession>A0A0G1TNR0</accession>
<reference evidence="1 2" key="1">
    <citation type="journal article" date="2015" name="Nature">
        <title>rRNA introns, odd ribosomes, and small enigmatic genomes across a large radiation of phyla.</title>
        <authorList>
            <person name="Brown C.T."/>
            <person name="Hug L.A."/>
            <person name="Thomas B.C."/>
            <person name="Sharon I."/>
            <person name="Castelle C.J."/>
            <person name="Singh A."/>
            <person name="Wilkins M.J."/>
            <person name="Williams K.H."/>
            <person name="Banfield J.F."/>
        </authorList>
    </citation>
    <scope>NUCLEOTIDE SEQUENCE [LARGE SCALE GENOMIC DNA]</scope>
</reference>
<dbReference type="Proteomes" id="UP000034265">
    <property type="component" value="Unassembled WGS sequence"/>
</dbReference>
<dbReference type="EMBL" id="LCOT01000019">
    <property type="protein sequence ID" value="KKU83456.1"/>
    <property type="molecule type" value="Genomic_DNA"/>
</dbReference>
<evidence type="ECO:0000313" key="1">
    <source>
        <dbReference type="EMBL" id="KKU83456.1"/>
    </source>
</evidence>
<gene>
    <name evidence="1" type="ORF">UY11_C0019G0001</name>
</gene>
<comment type="caution">
    <text evidence="1">The sequence shown here is derived from an EMBL/GenBank/DDBJ whole genome shotgun (WGS) entry which is preliminary data.</text>
</comment>
<organism evidence="1 2">
    <name type="scientific">Candidatus Amesbacteria bacterium GW2011_GWC2_47_8</name>
    <dbReference type="NCBI Taxonomy" id="1618367"/>
    <lineage>
        <taxon>Bacteria</taxon>
        <taxon>Candidatus Amesiibacteriota</taxon>
    </lineage>
</organism>
<dbReference type="AlphaFoldDB" id="A0A0G1TNR0"/>